<keyword evidence="2" id="KW-1185">Reference proteome</keyword>
<evidence type="ECO:0000313" key="2">
    <source>
        <dbReference type="Proteomes" id="UP000039865"/>
    </source>
</evidence>
<name>A0A078B7G5_STYLE</name>
<organism evidence="1 2">
    <name type="scientific">Stylonychia lemnae</name>
    <name type="common">Ciliate</name>
    <dbReference type="NCBI Taxonomy" id="5949"/>
    <lineage>
        <taxon>Eukaryota</taxon>
        <taxon>Sar</taxon>
        <taxon>Alveolata</taxon>
        <taxon>Ciliophora</taxon>
        <taxon>Intramacronucleata</taxon>
        <taxon>Spirotrichea</taxon>
        <taxon>Stichotrichia</taxon>
        <taxon>Sporadotrichida</taxon>
        <taxon>Oxytrichidae</taxon>
        <taxon>Stylonychinae</taxon>
        <taxon>Stylonychia</taxon>
    </lineage>
</organism>
<proteinExistence type="predicted"/>
<dbReference type="InParanoid" id="A0A078B7G5"/>
<protein>
    <submittedName>
        <fullName evidence="1">Uncharacterized protein</fullName>
    </submittedName>
</protein>
<accession>A0A078B7G5</accession>
<gene>
    <name evidence="1" type="primary">Contig13473.g14373</name>
    <name evidence="1" type="ORF">STYLEM_18611</name>
</gene>
<dbReference type="AlphaFoldDB" id="A0A078B7G5"/>
<reference evidence="1 2" key="1">
    <citation type="submission" date="2014-06" db="EMBL/GenBank/DDBJ databases">
        <authorList>
            <person name="Swart Estienne"/>
        </authorList>
    </citation>
    <scope>NUCLEOTIDE SEQUENCE [LARGE SCALE GENOMIC DNA]</scope>
    <source>
        <strain evidence="1 2">130c</strain>
    </source>
</reference>
<sequence>MNSMKKLILYLGNRWRLKIHAKEIIAFTFQRFYLCCLKKRGKDRPMLWRKINLYNQGVNMISEEFDAVNFIDKMRKLDLFLSLFLNKNQNFLLKFQKKHLIQSNDLLSSDEEDKSSFNQFIRKYTQSNYQKNQPKQYERKLEDILNVYTKLDEIPLLDKKIINGLLTKKPLDILERTSNSSQQKKEVKSNRASGYEFNKYQIGSQQNSNRKRLLKDKKFSLGFIHRQIFEGKSRSAQQVAEVSKPKQFKKRSHNDITLKAKKITTGLKEIILTKE</sequence>
<dbReference type="Proteomes" id="UP000039865">
    <property type="component" value="Unassembled WGS sequence"/>
</dbReference>
<dbReference type="EMBL" id="CCKQ01017585">
    <property type="protein sequence ID" value="CDW89478.1"/>
    <property type="molecule type" value="Genomic_DNA"/>
</dbReference>
<evidence type="ECO:0000313" key="1">
    <source>
        <dbReference type="EMBL" id="CDW89478.1"/>
    </source>
</evidence>